<proteinExistence type="predicted"/>
<reference evidence="1" key="1">
    <citation type="submission" date="2014-11" db="EMBL/GenBank/DDBJ databases">
        <authorList>
            <person name="Amaro Gonzalez C."/>
        </authorList>
    </citation>
    <scope>NUCLEOTIDE SEQUENCE</scope>
</reference>
<sequence length="18" mass="2111">MGLMNVPSFTDSLYIYFI</sequence>
<protein>
    <submittedName>
        <fullName evidence="1">Uncharacterized protein</fullName>
    </submittedName>
</protein>
<reference evidence="1" key="2">
    <citation type="journal article" date="2015" name="Fish Shellfish Immunol.">
        <title>Early steps in the European eel (Anguilla anguilla)-Vibrio vulnificus interaction in the gills: Role of the RtxA13 toxin.</title>
        <authorList>
            <person name="Callol A."/>
            <person name="Pajuelo D."/>
            <person name="Ebbesson L."/>
            <person name="Teles M."/>
            <person name="MacKenzie S."/>
            <person name="Amaro C."/>
        </authorList>
    </citation>
    <scope>NUCLEOTIDE SEQUENCE</scope>
</reference>
<dbReference type="EMBL" id="GBXM01051604">
    <property type="protein sequence ID" value="JAH56973.1"/>
    <property type="molecule type" value="Transcribed_RNA"/>
</dbReference>
<dbReference type="AlphaFoldDB" id="A0A0E9TW68"/>
<accession>A0A0E9TW68</accession>
<name>A0A0E9TW68_ANGAN</name>
<evidence type="ECO:0000313" key="1">
    <source>
        <dbReference type="EMBL" id="JAH56973.1"/>
    </source>
</evidence>
<organism evidence="1">
    <name type="scientific">Anguilla anguilla</name>
    <name type="common">European freshwater eel</name>
    <name type="synonym">Muraena anguilla</name>
    <dbReference type="NCBI Taxonomy" id="7936"/>
    <lineage>
        <taxon>Eukaryota</taxon>
        <taxon>Metazoa</taxon>
        <taxon>Chordata</taxon>
        <taxon>Craniata</taxon>
        <taxon>Vertebrata</taxon>
        <taxon>Euteleostomi</taxon>
        <taxon>Actinopterygii</taxon>
        <taxon>Neopterygii</taxon>
        <taxon>Teleostei</taxon>
        <taxon>Anguilliformes</taxon>
        <taxon>Anguillidae</taxon>
        <taxon>Anguilla</taxon>
    </lineage>
</organism>